<proteinExistence type="predicted"/>
<organism evidence="2 3">
    <name type="scientific">Cylindrotheca closterium</name>
    <dbReference type="NCBI Taxonomy" id="2856"/>
    <lineage>
        <taxon>Eukaryota</taxon>
        <taxon>Sar</taxon>
        <taxon>Stramenopiles</taxon>
        <taxon>Ochrophyta</taxon>
        <taxon>Bacillariophyta</taxon>
        <taxon>Bacillariophyceae</taxon>
        <taxon>Bacillariophycidae</taxon>
        <taxon>Bacillariales</taxon>
        <taxon>Bacillariaceae</taxon>
        <taxon>Cylindrotheca</taxon>
    </lineage>
</organism>
<sequence>MSARALIVLRRTQIAQLLTQFKKHKVTREKGAARYEYGHLLSRDGLRLYSNLPNSRNTKSQGKREKAPKGESIGSSCQSSMGCYLSVCWKL</sequence>
<feature type="compositionally biased region" description="Polar residues" evidence="1">
    <location>
        <begin position="51"/>
        <end position="60"/>
    </location>
</feature>
<keyword evidence="3" id="KW-1185">Reference proteome</keyword>
<comment type="caution">
    <text evidence="2">The sequence shown here is derived from an EMBL/GenBank/DDBJ whole genome shotgun (WGS) entry which is preliminary data.</text>
</comment>
<evidence type="ECO:0000313" key="2">
    <source>
        <dbReference type="EMBL" id="CAJ1952099.1"/>
    </source>
</evidence>
<dbReference type="EMBL" id="CAKOGP040001798">
    <property type="protein sequence ID" value="CAJ1952099.1"/>
    <property type="molecule type" value="Genomic_DNA"/>
</dbReference>
<protein>
    <submittedName>
        <fullName evidence="2">Uncharacterized protein</fullName>
    </submittedName>
</protein>
<name>A0AAD2JI52_9STRA</name>
<evidence type="ECO:0000256" key="1">
    <source>
        <dbReference type="SAM" id="MobiDB-lite"/>
    </source>
</evidence>
<accession>A0AAD2JI52</accession>
<evidence type="ECO:0000313" key="3">
    <source>
        <dbReference type="Proteomes" id="UP001295423"/>
    </source>
</evidence>
<reference evidence="2" key="1">
    <citation type="submission" date="2023-08" db="EMBL/GenBank/DDBJ databases">
        <authorList>
            <person name="Audoor S."/>
            <person name="Bilcke G."/>
        </authorList>
    </citation>
    <scope>NUCLEOTIDE SEQUENCE</scope>
</reference>
<gene>
    <name evidence="2" type="ORF">CYCCA115_LOCUS13389</name>
</gene>
<dbReference type="Proteomes" id="UP001295423">
    <property type="component" value="Unassembled WGS sequence"/>
</dbReference>
<feature type="region of interest" description="Disordered" evidence="1">
    <location>
        <begin position="49"/>
        <end position="79"/>
    </location>
</feature>
<dbReference type="AlphaFoldDB" id="A0AAD2JI52"/>